<dbReference type="InterPro" id="IPR036565">
    <property type="entry name" value="Mur-like_cat_sf"/>
</dbReference>
<organism evidence="20 21">
    <name type="scientific">Coccidioides immitis RMSCC 2394</name>
    <dbReference type="NCBI Taxonomy" id="404692"/>
    <lineage>
        <taxon>Eukaryota</taxon>
        <taxon>Fungi</taxon>
        <taxon>Dikarya</taxon>
        <taxon>Ascomycota</taxon>
        <taxon>Pezizomycotina</taxon>
        <taxon>Eurotiomycetes</taxon>
        <taxon>Eurotiomycetidae</taxon>
        <taxon>Onygenales</taxon>
        <taxon>Onygenaceae</taxon>
        <taxon>Coccidioides</taxon>
    </lineage>
</organism>
<dbReference type="UniPathway" id="UPA00850"/>
<dbReference type="GO" id="GO:0006730">
    <property type="term" value="P:one-carbon metabolic process"/>
    <property type="evidence" value="ECO:0007669"/>
    <property type="project" value="UniProtKB-KW"/>
</dbReference>
<dbReference type="OrthoDB" id="5212574at2759"/>
<dbReference type="InterPro" id="IPR023600">
    <property type="entry name" value="Folylpolyglutamate_synth_euk"/>
</dbReference>
<dbReference type="PANTHER" id="PTHR11136">
    <property type="entry name" value="FOLYLPOLYGLUTAMATE SYNTHASE-RELATED"/>
    <property type="match status" value="1"/>
</dbReference>
<dbReference type="GO" id="GO:0005743">
    <property type="term" value="C:mitochondrial inner membrane"/>
    <property type="evidence" value="ECO:0007669"/>
    <property type="project" value="UniProtKB-SubCell"/>
</dbReference>
<evidence type="ECO:0000256" key="12">
    <source>
        <dbReference type="ARBA" id="ARBA00022840"/>
    </source>
</evidence>
<keyword evidence="15" id="KW-0472">Membrane</keyword>
<evidence type="ECO:0000256" key="11">
    <source>
        <dbReference type="ARBA" id="ARBA00022792"/>
    </source>
</evidence>
<dbReference type="Gene3D" id="3.40.1190.10">
    <property type="entry name" value="Mur-like, catalytic domain"/>
    <property type="match status" value="1"/>
</dbReference>
<keyword evidence="13 19" id="KW-0460">Magnesium</keyword>
<feature type="binding site" evidence="19">
    <location>
        <position position="238"/>
    </location>
    <ligand>
        <name>Mg(2+)</name>
        <dbReference type="ChEBI" id="CHEBI:18420"/>
        <label>1</label>
    </ligand>
</feature>
<feature type="binding site" evidence="19">
    <location>
        <position position="134"/>
    </location>
    <ligand>
        <name>Mg(2+)</name>
        <dbReference type="ChEBI" id="CHEBI:18420"/>
        <label>1</label>
    </ligand>
</feature>
<evidence type="ECO:0000256" key="16">
    <source>
        <dbReference type="ARBA" id="ARBA00047493"/>
    </source>
</evidence>
<keyword evidence="11" id="KW-0999">Mitochondrion inner membrane</keyword>
<comment type="similarity">
    <text evidence="5 17">Belongs to the folylpolyglutamate synthase family.</text>
</comment>
<dbReference type="InterPro" id="IPR036615">
    <property type="entry name" value="Mur_ligase_C_dom_sf"/>
</dbReference>
<dbReference type="NCBIfam" id="TIGR01499">
    <property type="entry name" value="folC"/>
    <property type="match status" value="1"/>
</dbReference>
<evidence type="ECO:0000256" key="8">
    <source>
        <dbReference type="ARBA" id="ARBA00022598"/>
    </source>
</evidence>
<dbReference type="Proteomes" id="UP000054565">
    <property type="component" value="Unassembled WGS sequence"/>
</dbReference>
<feature type="binding site" evidence="18">
    <location>
        <position position="372"/>
    </location>
    <ligand>
        <name>ATP</name>
        <dbReference type="ChEBI" id="CHEBI:30616"/>
    </ligand>
</feature>
<feature type="binding site" evidence="18">
    <location>
        <position position="358"/>
    </location>
    <ligand>
        <name>ATP</name>
        <dbReference type="ChEBI" id="CHEBI:30616"/>
    </ligand>
</feature>
<dbReference type="GO" id="GO:0046872">
    <property type="term" value="F:metal ion binding"/>
    <property type="evidence" value="ECO:0007669"/>
    <property type="project" value="UniProtKB-KW"/>
</dbReference>
<evidence type="ECO:0000256" key="10">
    <source>
        <dbReference type="ARBA" id="ARBA00022741"/>
    </source>
</evidence>
<comment type="cofactor">
    <cofactor evidence="17">
        <name>a monovalent cation</name>
        <dbReference type="ChEBI" id="CHEBI:60242"/>
    </cofactor>
    <text evidence="17">A monovalent cation.</text>
</comment>
<evidence type="ECO:0000313" key="21">
    <source>
        <dbReference type="Proteomes" id="UP000054565"/>
    </source>
</evidence>
<evidence type="ECO:0000256" key="14">
    <source>
        <dbReference type="ARBA" id="ARBA00023128"/>
    </source>
</evidence>
<evidence type="ECO:0000256" key="2">
    <source>
        <dbReference type="ARBA" id="ARBA00004305"/>
    </source>
</evidence>
<feature type="binding site" evidence="19">
    <location>
        <position position="210"/>
    </location>
    <ligand>
        <name>Mg(2+)</name>
        <dbReference type="ChEBI" id="CHEBI:18420"/>
        <label>1</label>
    </ligand>
</feature>
<dbReference type="InterPro" id="IPR018109">
    <property type="entry name" value="Folylpolyglutamate_synth_CS"/>
</dbReference>
<keyword evidence="6" id="KW-0963">Cytoplasm</keyword>
<dbReference type="GO" id="GO:0005759">
    <property type="term" value="C:mitochondrial matrix"/>
    <property type="evidence" value="ECO:0007669"/>
    <property type="project" value="UniProtKB-SubCell"/>
</dbReference>
<dbReference type="InterPro" id="IPR001645">
    <property type="entry name" value="Folylpolyglutamate_synth"/>
</dbReference>
<comment type="catalytic activity">
    <reaction evidence="16 17">
        <text>(6S)-5,6,7,8-tetrahydrofolyl-(gamma-L-Glu)(n) + L-glutamate + ATP = (6S)-5,6,7,8-tetrahydrofolyl-(gamma-L-Glu)(n+1) + ADP + phosphate + H(+)</text>
        <dbReference type="Rhea" id="RHEA:10580"/>
        <dbReference type="Rhea" id="RHEA-COMP:14738"/>
        <dbReference type="Rhea" id="RHEA-COMP:14740"/>
        <dbReference type="ChEBI" id="CHEBI:15378"/>
        <dbReference type="ChEBI" id="CHEBI:29985"/>
        <dbReference type="ChEBI" id="CHEBI:30616"/>
        <dbReference type="ChEBI" id="CHEBI:43474"/>
        <dbReference type="ChEBI" id="CHEBI:141005"/>
        <dbReference type="ChEBI" id="CHEBI:456216"/>
        <dbReference type="EC" id="6.3.2.17"/>
    </reaction>
</comment>
<gene>
    <name evidence="20" type="ORF">CIRG_06686</name>
</gene>
<evidence type="ECO:0000313" key="20">
    <source>
        <dbReference type="EMBL" id="KMP07005.1"/>
    </source>
</evidence>
<dbReference type="PANTHER" id="PTHR11136:SF5">
    <property type="entry name" value="FOLYLPOLYGLUTAMATE SYNTHASE, MITOCHONDRIAL"/>
    <property type="match status" value="1"/>
</dbReference>
<evidence type="ECO:0000256" key="17">
    <source>
        <dbReference type="PIRNR" id="PIRNR038895"/>
    </source>
</evidence>
<dbReference type="EMBL" id="DS028096">
    <property type="protein sequence ID" value="KMP07005.1"/>
    <property type="molecule type" value="Genomic_DNA"/>
</dbReference>
<name>A0A0J6YHC9_COCIT</name>
<keyword evidence="8 17" id="KW-0436">Ligase</keyword>
<evidence type="ECO:0000256" key="4">
    <source>
        <dbReference type="ARBA" id="ARBA00005150"/>
    </source>
</evidence>
<evidence type="ECO:0000256" key="15">
    <source>
        <dbReference type="ARBA" id="ARBA00023136"/>
    </source>
</evidence>
<dbReference type="AlphaFoldDB" id="A0A0J6YHC9"/>
<evidence type="ECO:0000256" key="7">
    <source>
        <dbReference type="ARBA" id="ARBA00022563"/>
    </source>
</evidence>
<evidence type="ECO:0000256" key="3">
    <source>
        <dbReference type="ARBA" id="ARBA00004496"/>
    </source>
</evidence>
<keyword evidence="9 19" id="KW-0479">Metal-binding</keyword>
<sequence>MYQPFWRPTALIRYNHLHCFTVRNFSKMGRTYNDAIVALNSLQSNYSIVQKIRKSGGRMNEQAMTEMVEWCEKVGYKPSDFNKLNIIHIAGTKGKGSTCAFISSILSQYAHLQTSQGVESSSEPKISKIGLYTSPHLRFVRERIQINNTPLSEEQFAKYFFEIWDRLEESARKSGMDPTDPAGKPIYFRYLTLMAWHTYLREGVDAAIIECGIGGEYDSTNILDKPIVAGISSLGIDHVELLGDSIEQIAWHKAGIIKPGSIAYTAPQPEAALDVLKRRGEEKGVEVEVASGHPELAPGKVQLGLSGDFQYKNAELAVAISTSFLRARGVADVPSYANGDPLTEPILRGLENTRLAGRCEVRREKNIAWHIDGGHTPESIEATGRWFSSQPYTRNALDGGNGKTQVLIFNQQSRDSSALARALYSILSAGNCSFTHAVFCTNVTFKEAGYRPDLVSINANATEVEKLSVQNSLAKMWREMSPDTTVEVKGTIEEAVEYARNLASGEGDAMVSVLVTGSLHLVGGLIEVLETKPWPE</sequence>
<evidence type="ECO:0000256" key="5">
    <source>
        <dbReference type="ARBA" id="ARBA00008276"/>
    </source>
</evidence>
<accession>A0A0J6YHC9</accession>
<keyword evidence="10 18" id="KW-0547">Nucleotide-binding</keyword>
<dbReference type="GO" id="GO:0004326">
    <property type="term" value="F:tetrahydrofolylpolyglutamate synthase activity"/>
    <property type="evidence" value="ECO:0007669"/>
    <property type="project" value="UniProtKB-EC"/>
</dbReference>
<evidence type="ECO:0000256" key="19">
    <source>
        <dbReference type="PIRSR" id="PIRSR038895-2"/>
    </source>
</evidence>
<dbReference type="GO" id="GO:0005829">
    <property type="term" value="C:cytosol"/>
    <property type="evidence" value="ECO:0007669"/>
    <property type="project" value="TreeGrafter"/>
</dbReference>
<evidence type="ECO:0000256" key="18">
    <source>
        <dbReference type="PIRSR" id="PIRSR038895-1"/>
    </source>
</evidence>
<dbReference type="PROSITE" id="PS01012">
    <property type="entry name" value="FOLYLPOLYGLU_SYNT_2"/>
    <property type="match status" value="1"/>
</dbReference>
<dbReference type="GO" id="GO:0005524">
    <property type="term" value="F:ATP binding"/>
    <property type="evidence" value="ECO:0007669"/>
    <property type="project" value="UniProtKB-KW"/>
</dbReference>
<comment type="function">
    <text evidence="17">Catalyzes conversion of folates to polyglutamate derivatives allowing concentration of folate compounds in the cell and the intracellular retention of these cofactors, which are important substrates for most of the folate-dependent enzymes that are involved in one-carbon transfer reactions involved in purine, pyrimidine and amino acid synthesis.</text>
</comment>
<dbReference type="STRING" id="404692.A0A0J6YHC9"/>
<evidence type="ECO:0000256" key="6">
    <source>
        <dbReference type="ARBA" id="ARBA00022490"/>
    </source>
</evidence>
<keyword evidence="7 17" id="KW-0554">One-carbon metabolism</keyword>
<evidence type="ECO:0000256" key="1">
    <source>
        <dbReference type="ARBA" id="ARBA00004273"/>
    </source>
</evidence>
<comment type="subcellular location">
    <subcellularLocation>
        <location evidence="3">Cytoplasm</location>
    </subcellularLocation>
    <subcellularLocation>
        <location evidence="1">Mitochondrion inner membrane</location>
    </subcellularLocation>
    <subcellularLocation>
        <location evidence="2">Mitochondrion matrix</location>
    </subcellularLocation>
</comment>
<protein>
    <recommendedName>
        <fullName evidence="17">Folylpolyglutamate synthase</fullName>
        <ecNumber evidence="17">6.3.2.17</ecNumber>
    </recommendedName>
    <alternativeName>
        <fullName evidence="17">Folylpoly-gamma-glutamate synthetase</fullName>
    </alternativeName>
    <alternativeName>
        <fullName evidence="17">Tetrahydrofolylpolyglutamate synthase</fullName>
    </alternativeName>
</protein>
<dbReference type="FunFam" id="3.40.1190.10:FF:000009">
    <property type="entry name" value="Folylpolyglutamate synthase"/>
    <property type="match status" value="1"/>
</dbReference>
<keyword evidence="12 18" id="KW-0067">ATP-binding</keyword>
<keyword evidence="14" id="KW-0496">Mitochondrion</keyword>
<dbReference type="EC" id="6.3.2.17" evidence="17"/>
<reference evidence="21" key="1">
    <citation type="journal article" date="2010" name="Genome Res.">
        <title>Population genomic sequencing of Coccidioides fungi reveals recent hybridization and transposon control.</title>
        <authorList>
            <person name="Neafsey D.E."/>
            <person name="Barker B.M."/>
            <person name="Sharpton T.J."/>
            <person name="Stajich J.E."/>
            <person name="Park D.J."/>
            <person name="Whiston E."/>
            <person name="Hung C.-Y."/>
            <person name="McMahan C."/>
            <person name="White J."/>
            <person name="Sykes S."/>
            <person name="Heiman D."/>
            <person name="Young S."/>
            <person name="Zeng Q."/>
            <person name="Abouelleil A."/>
            <person name="Aftuck L."/>
            <person name="Bessette D."/>
            <person name="Brown A."/>
            <person name="FitzGerald M."/>
            <person name="Lui A."/>
            <person name="Macdonald J.P."/>
            <person name="Priest M."/>
            <person name="Orbach M.J."/>
            <person name="Galgiani J.N."/>
            <person name="Kirkland T.N."/>
            <person name="Cole G.T."/>
            <person name="Birren B.W."/>
            <person name="Henn M.R."/>
            <person name="Taylor J.W."/>
            <person name="Rounsley S.D."/>
        </authorList>
    </citation>
    <scope>NUCLEOTIDE SEQUENCE [LARGE SCALE GENOMIC DNA]</scope>
    <source>
        <strain evidence="21">RMSCC 2394</strain>
    </source>
</reference>
<dbReference type="SUPFAM" id="SSF53244">
    <property type="entry name" value="MurD-like peptide ligases, peptide-binding domain"/>
    <property type="match status" value="1"/>
</dbReference>
<dbReference type="PIRSF" id="PIRSF038895">
    <property type="entry name" value="FPGS"/>
    <property type="match status" value="1"/>
</dbReference>
<dbReference type="SUPFAM" id="SSF53623">
    <property type="entry name" value="MurD-like peptide ligases, catalytic domain"/>
    <property type="match status" value="1"/>
</dbReference>
<proteinExistence type="inferred from homology"/>
<evidence type="ECO:0000256" key="13">
    <source>
        <dbReference type="ARBA" id="ARBA00022842"/>
    </source>
</evidence>
<dbReference type="Gene3D" id="3.90.190.20">
    <property type="entry name" value="Mur ligase, C-terminal domain"/>
    <property type="match status" value="1"/>
</dbReference>
<evidence type="ECO:0000256" key="9">
    <source>
        <dbReference type="ARBA" id="ARBA00022723"/>
    </source>
</evidence>
<comment type="pathway">
    <text evidence="4 17">Cofactor biosynthesis; tetrahydrofolylpolyglutamate biosynthesis.</text>
</comment>